<keyword evidence="1" id="KW-0560">Oxidoreductase</keyword>
<feature type="domain" description="FAD dependent oxidoreductase" evidence="2">
    <location>
        <begin position="17"/>
        <end position="407"/>
    </location>
</feature>
<dbReference type="GO" id="GO:0005737">
    <property type="term" value="C:cytoplasm"/>
    <property type="evidence" value="ECO:0007669"/>
    <property type="project" value="TreeGrafter"/>
</dbReference>
<reference evidence="3 4" key="1">
    <citation type="submission" date="2015-03" db="EMBL/GenBank/DDBJ databases">
        <title>Comparative genomics of Pseudomonas insights into diversity of traits involved in vanlence and defense.</title>
        <authorList>
            <person name="Qin Y."/>
        </authorList>
    </citation>
    <scope>NUCLEOTIDE SEQUENCE [LARGE SCALE GENOMIC DNA]</scope>
    <source>
        <strain evidence="3 4">H24</strain>
    </source>
</reference>
<evidence type="ECO:0000259" key="2">
    <source>
        <dbReference type="Pfam" id="PF01266"/>
    </source>
</evidence>
<comment type="caution">
    <text evidence="3">The sequence shown here is derived from an EMBL/GenBank/DDBJ whole genome shotgun (WGS) entry which is preliminary data.</text>
</comment>
<dbReference type="GO" id="GO:0016491">
    <property type="term" value="F:oxidoreductase activity"/>
    <property type="evidence" value="ECO:0007669"/>
    <property type="project" value="UniProtKB-KW"/>
</dbReference>
<dbReference type="InterPro" id="IPR006076">
    <property type="entry name" value="FAD-dep_OxRdtase"/>
</dbReference>
<evidence type="ECO:0000313" key="3">
    <source>
        <dbReference type="EMBL" id="KJZ62911.1"/>
    </source>
</evidence>
<dbReference type="AlphaFoldDB" id="A0A0F4V2A4"/>
<dbReference type="Proteomes" id="UP000033400">
    <property type="component" value="Unassembled WGS sequence"/>
</dbReference>
<organism evidence="3 4">
    <name type="scientific">Pseudomonas fluorescens</name>
    <dbReference type="NCBI Taxonomy" id="294"/>
    <lineage>
        <taxon>Bacteria</taxon>
        <taxon>Pseudomonadati</taxon>
        <taxon>Pseudomonadota</taxon>
        <taxon>Gammaproteobacteria</taxon>
        <taxon>Pseudomonadales</taxon>
        <taxon>Pseudomonadaceae</taxon>
        <taxon>Pseudomonas</taxon>
    </lineage>
</organism>
<dbReference type="EMBL" id="LACH01000062">
    <property type="protein sequence ID" value="KJZ62911.1"/>
    <property type="molecule type" value="Genomic_DNA"/>
</dbReference>
<dbReference type="PATRIC" id="fig|294.133.peg.5012"/>
<dbReference type="SUPFAM" id="SSF51905">
    <property type="entry name" value="FAD/NAD(P)-binding domain"/>
    <property type="match status" value="1"/>
</dbReference>
<accession>A0A0F4V2A4</accession>
<dbReference type="SUPFAM" id="SSF54373">
    <property type="entry name" value="FAD-linked reductases, C-terminal domain"/>
    <property type="match status" value="1"/>
</dbReference>
<dbReference type="RefSeq" id="WP_046056246.1">
    <property type="nucleotide sequence ID" value="NZ_LACH01000062.1"/>
</dbReference>
<proteinExistence type="predicted"/>
<name>A0A0F4V2A4_PSEFL</name>
<dbReference type="InterPro" id="IPR036188">
    <property type="entry name" value="FAD/NAD-bd_sf"/>
</dbReference>
<dbReference type="Gene3D" id="3.50.50.60">
    <property type="entry name" value="FAD/NAD(P)-binding domain"/>
    <property type="match status" value="2"/>
</dbReference>
<evidence type="ECO:0000313" key="4">
    <source>
        <dbReference type="Proteomes" id="UP000033400"/>
    </source>
</evidence>
<gene>
    <name evidence="3" type="ORF">VD17_25575</name>
</gene>
<dbReference type="Gene3D" id="3.30.9.10">
    <property type="entry name" value="D-Amino Acid Oxidase, subunit A, domain 2"/>
    <property type="match status" value="1"/>
</dbReference>
<dbReference type="Pfam" id="PF01266">
    <property type="entry name" value="DAO"/>
    <property type="match status" value="1"/>
</dbReference>
<evidence type="ECO:0000256" key="1">
    <source>
        <dbReference type="ARBA" id="ARBA00023002"/>
    </source>
</evidence>
<dbReference type="OrthoDB" id="9805337at2"/>
<protein>
    <submittedName>
        <fullName evidence="3">Amino acid dehydrogenase</fullName>
    </submittedName>
</protein>
<dbReference type="PANTHER" id="PTHR13847:SF289">
    <property type="entry name" value="GLYCINE OXIDASE"/>
    <property type="match status" value="1"/>
</dbReference>
<sequence length="432" mass="46647">MIPLRSTAQEPAFREMAVVVGGGIVGVCCALYLQREGYAVTVIDPAAAGDSTAKWSCGQMAVSEVIPLSKPGILKKIPGWLLDQKGPLALRPGALPGILPWFLRFLACARHSKIVEISEDMATLTHHVYEDYAPLLDACPDKTLMGKRPIIEVFDSPSGLDHERPHLELRKTLGFKSEVLDRAAISDLEPSLAGKFSHGLLFPDWRAVSDTQGFIAALTQSFIDQGGVRVRAQVKHIDEVADRASGVTLTNGERYAADHVVIAAGTGSRQFFEQIGAQVPLAGIAGYQVLLPTPGVEVRHSVIYADGGFCFSPMTRGLQIGGTIEFASPNAEPNFKRADIILEKARKILPQLQLDNIEYGVGYRPFLPDTKPVIDRSSRLSNVFLAFGHGQLGLTLGATTGRLIADMVAGRTPAQDLSPFSARRFALFGDHA</sequence>
<dbReference type="PANTHER" id="PTHR13847">
    <property type="entry name" value="SARCOSINE DEHYDROGENASE-RELATED"/>
    <property type="match status" value="1"/>
</dbReference>